<reference evidence="6" key="1">
    <citation type="submission" date="2023-03" db="EMBL/GenBank/DDBJ databases">
        <title>Massive genome expansion in bonnet fungi (Mycena s.s.) driven by repeated elements and novel gene families across ecological guilds.</title>
        <authorList>
            <consortium name="Lawrence Berkeley National Laboratory"/>
            <person name="Harder C.B."/>
            <person name="Miyauchi S."/>
            <person name="Viragh M."/>
            <person name="Kuo A."/>
            <person name="Thoen E."/>
            <person name="Andreopoulos B."/>
            <person name="Lu D."/>
            <person name="Skrede I."/>
            <person name="Drula E."/>
            <person name="Henrissat B."/>
            <person name="Morin E."/>
            <person name="Kohler A."/>
            <person name="Barry K."/>
            <person name="LaButti K."/>
            <person name="Morin E."/>
            <person name="Salamov A."/>
            <person name="Lipzen A."/>
            <person name="Mereny Z."/>
            <person name="Hegedus B."/>
            <person name="Baldrian P."/>
            <person name="Stursova M."/>
            <person name="Weitz H."/>
            <person name="Taylor A."/>
            <person name="Grigoriev I.V."/>
            <person name="Nagy L.G."/>
            <person name="Martin F."/>
            <person name="Kauserud H."/>
        </authorList>
    </citation>
    <scope>NUCLEOTIDE SEQUENCE</scope>
    <source>
        <strain evidence="6">9144</strain>
    </source>
</reference>
<dbReference type="SUPFAM" id="SSF50978">
    <property type="entry name" value="WD40 repeat-like"/>
    <property type="match status" value="1"/>
</dbReference>
<evidence type="ECO:0000313" key="6">
    <source>
        <dbReference type="EMBL" id="KAJ7193328.1"/>
    </source>
</evidence>
<dbReference type="InterPro" id="IPR036322">
    <property type="entry name" value="WD40_repeat_dom_sf"/>
</dbReference>
<evidence type="ECO:0000256" key="3">
    <source>
        <dbReference type="PROSITE-ProRule" id="PRU00221"/>
    </source>
</evidence>
<feature type="region of interest" description="Disordered" evidence="4">
    <location>
        <begin position="994"/>
        <end position="1013"/>
    </location>
</feature>
<dbReference type="InterPro" id="IPR001680">
    <property type="entry name" value="WD40_rpt"/>
</dbReference>
<gene>
    <name evidence="6" type="ORF">GGX14DRAFT_478440</name>
</gene>
<dbReference type="GO" id="GO:0019905">
    <property type="term" value="F:syntaxin binding"/>
    <property type="evidence" value="ECO:0007669"/>
    <property type="project" value="TreeGrafter"/>
</dbReference>
<dbReference type="GO" id="GO:0006893">
    <property type="term" value="P:Golgi to plasma membrane transport"/>
    <property type="evidence" value="ECO:0007669"/>
    <property type="project" value="TreeGrafter"/>
</dbReference>
<dbReference type="GO" id="GO:0005886">
    <property type="term" value="C:plasma membrane"/>
    <property type="evidence" value="ECO:0007669"/>
    <property type="project" value="TreeGrafter"/>
</dbReference>
<comment type="similarity">
    <text evidence="1">Belongs to the WD repeat L(2)GL family.</text>
</comment>
<dbReference type="SMART" id="SM00320">
    <property type="entry name" value="WD40"/>
    <property type="match status" value="4"/>
</dbReference>
<dbReference type="EMBL" id="JARJCW010000109">
    <property type="protein sequence ID" value="KAJ7193328.1"/>
    <property type="molecule type" value="Genomic_DNA"/>
</dbReference>
<dbReference type="PANTHER" id="PTHR10241">
    <property type="entry name" value="LETHAL 2 GIANT LARVAE PROTEIN"/>
    <property type="match status" value="1"/>
</dbReference>
<dbReference type="GO" id="GO:0005737">
    <property type="term" value="C:cytoplasm"/>
    <property type="evidence" value="ECO:0007669"/>
    <property type="project" value="TreeGrafter"/>
</dbReference>
<comment type="caution">
    <text evidence="6">The sequence shown here is derived from an EMBL/GenBank/DDBJ whole genome shotgun (WGS) entry which is preliminary data.</text>
</comment>
<sequence>MFKHDRIIYAEFSADLQDKPDWNVAALRSFEYPLNVTAAAIEPLAGLLAVGTATGTLYIFGGPSVEAKLVIPESEPVKFLQFSSSTFQLVCLDEKSRLHIWDLSTIGKPNKLAASARFDRATSMTLSPSHSHAFIALESGEIRTYDLLCLRKSPYKMPNMWALYEEKTMATPMDLPVPASQIPVETVIHPRDVNLLFVAYSGGVILSDLTQRNTLRAYEFVLPAGAPGGSGYGHADILTHRHPAVTAIAIHPAGHFFAVGHSDGCIAFWAIEDEDEPLLVRTLDATNVNMVDMDQLEVARDAPSTEREPIYKLAWSSFSNSTDPRGGQTALTILGGLNMTEGEATGVTVQWLPAFNPSEPTNPTPAHASLHPFMRSAMQASLDPISDFFYCTPSVAQDFFLVPRSSPHFAGHYDPATILISTESVGDTRVLEAYQFPPPSFLVSSEPITEEVASSGSIVDDLASTLKSMALNDDPRILRLPTPLSFSSTGVLRAQLFNLDRDGYELFVNGEGEDLYALSLKGGAAWNDESKTRELKLAKFQMPRILMTQHRDRAAALQFHDMSAQLLVTTDAPIENHFPKPLPSLTIDLRTLLTDSAVVKKASPAFMEHAMIQAAYLARQSLECVVQFTSGEVIVYRMKSGSVSPPKAAEISDDELVSLEHVITLNDSRFSPYFLLTVGKLVSACAVSDIGFLAVAYAETLVIVDMRGPRVILRRGRDKKTERMSLLHTTDAVNITSLTWSVSRMDHDPQQRIRLIVGHTSGVAEILTVIRETNSALWRVDAEIKKVETVAHPLAGGTFVLDAKKGLPIRASREHLSQSLHPTPPDTHCILVTAGAKGARCLSDLTGSRISKTEWGNKTGTVCFVQIVEKMGSHALVAFTDHHEALAFSLPNLEHLSSFDLPATDTSTLTCDDTGDWLAYTVDKTSGIIQQTTYGTLFDFRRAYTLPDIDFSITKPVVPPQPQPVSLGPTSLLSSWFRFGQSMTGEQLDTLLGGPDRPIPEKAAKPQGSTADIQAGASSIAQAAAGAQSNLYARLQSAMGERGQMLSDLEERFNSLEEGSRSMVAEAKRRAAEQSAKSWFFGI</sequence>
<dbReference type="InterPro" id="IPR015943">
    <property type="entry name" value="WD40/YVTN_repeat-like_dom_sf"/>
</dbReference>
<name>A0AAD6Y6A5_9AGAR</name>
<organism evidence="6 7">
    <name type="scientific">Mycena pura</name>
    <dbReference type="NCBI Taxonomy" id="153505"/>
    <lineage>
        <taxon>Eukaryota</taxon>
        <taxon>Fungi</taxon>
        <taxon>Dikarya</taxon>
        <taxon>Basidiomycota</taxon>
        <taxon>Agaricomycotina</taxon>
        <taxon>Agaricomycetes</taxon>
        <taxon>Agaricomycetidae</taxon>
        <taxon>Agaricales</taxon>
        <taxon>Marasmiineae</taxon>
        <taxon>Mycenaceae</taxon>
        <taxon>Mycena</taxon>
    </lineage>
</organism>
<dbReference type="InterPro" id="IPR013905">
    <property type="entry name" value="Lgl_C_dom"/>
</dbReference>
<feature type="repeat" description="WD" evidence="3">
    <location>
        <begin position="238"/>
        <end position="279"/>
    </location>
</feature>
<proteinExistence type="inferred from homology"/>
<dbReference type="GO" id="GO:0005096">
    <property type="term" value="F:GTPase activator activity"/>
    <property type="evidence" value="ECO:0007669"/>
    <property type="project" value="TreeGrafter"/>
</dbReference>
<evidence type="ECO:0000259" key="5">
    <source>
        <dbReference type="Pfam" id="PF08596"/>
    </source>
</evidence>
<dbReference type="AlphaFoldDB" id="A0AAD6Y6A5"/>
<protein>
    <submittedName>
        <fullName evidence="6">WD40 containing snare-dependent exocytosis protein</fullName>
    </submittedName>
</protein>
<evidence type="ECO:0000256" key="2">
    <source>
        <dbReference type="ARBA" id="ARBA00022483"/>
    </source>
</evidence>
<dbReference type="Pfam" id="PF08596">
    <property type="entry name" value="Lgl_C"/>
    <property type="match status" value="1"/>
</dbReference>
<dbReference type="Proteomes" id="UP001219525">
    <property type="component" value="Unassembled WGS sequence"/>
</dbReference>
<dbReference type="PANTHER" id="PTHR10241:SF25">
    <property type="entry name" value="TOMOSYN, ISOFORM C"/>
    <property type="match status" value="1"/>
</dbReference>
<dbReference type="CDD" id="cd15873">
    <property type="entry name" value="R-SNARE_STXBP5_6"/>
    <property type="match status" value="1"/>
</dbReference>
<keyword evidence="2" id="KW-0268">Exocytosis</keyword>
<evidence type="ECO:0000256" key="4">
    <source>
        <dbReference type="SAM" id="MobiDB-lite"/>
    </source>
</evidence>
<dbReference type="GO" id="GO:0006887">
    <property type="term" value="P:exocytosis"/>
    <property type="evidence" value="ECO:0007669"/>
    <property type="project" value="UniProtKB-KW"/>
</dbReference>
<evidence type="ECO:0000256" key="1">
    <source>
        <dbReference type="ARBA" id="ARBA00008070"/>
    </source>
</evidence>
<dbReference type="PROSITE" id="PS50082">
    <property type="entry name" value="WD_REPEATS_2"/>
    <property type="match status" value="1"/>
</dbReference>
<keyword evidence="7" id="KW-1185">Reference proteome</keyword>
<dbReference type="GO" id="GO:0045159">
    <property type="term" value="F:myosin II binding"/>
    <property type="evidence" value="ECO:0007669"/>
    <property type="project" value="TreeGrafter"/>
</dbReference>
<evidence type="ECO:0000313" key="7">
    <source>
        <dbReference type="Proteomes" id="UP001219525"/>
    </source>
</evidence>
<feature type="domain" description="Lethal giant larvae (Lgl)-like C-terminal" evidence="5">
    <location>
        <begin position="612"/>
        <end position="999"/>
    </location>
</feature>
<keyword evidence="3" id="KW-0853">WD repeat</keyword>
<accession>A0AAD6Y6A5</accession>
<dbReference type="Gene3D" id="2.130.10.10">
    <property type="entry name" value="YVTN repeat-like/Quinoprotein amine dehydrogenase"/>
    <property type="match status" value="2"/>
</dbReference>